<name>A0A1E3LYT8_9SPHN</name>
<accession>A0A1E3LYT8</accession>
<dbReference type="NCBIfam" id="NF033788">
    <property type="entry name" value="HTH_metalloreg"/>
    <property type="match status" value="1"/>
</dbReference>
<gene>
    <name evidence="5" type="ORF">BFL28_16335</name>
</gene>
<dbReference type="GO" id="GO:0003677">
    <property type="term" value="F:DNA binding"/>
    <property type="evidence" value="ECO:0007669"/>
    <property type="project" value="UniProtKB-KW"/>
</dbReference>
<dbReference type="PANTHER" id="PTHR43132">
    <property type="entry name" value="ARSENICAL RESISTANCE OPERON REPRESSOR ARSR-RELATED"/>
    <property type="match status" value="1"/>
</dbReference>
<reference evidence="5 6" key="1">
    <citation type="submission" date="2016-08" db="EMBL/GenBank/DDBJ databases">
        <title>Draft genome of the agarase producing Sphingomonas sp. MCT13.</title>
        <authorList>
            <person name="D'Andrea M.M."/>
            <person name="Rossolini G.M."/>
            <person name="Thaller M.C."/>
        </authorList>
    </citation>
    <scope>NUCLEOTIDE SEQUENCE [LARGE SCALE GENOMIC DNA]</scope>
    <source>
        <strain evidence="5 6">MCT13</strain>
    </source>
</reference>
<keyword evidence="2" id="KW-0238">DNA-binding</keyword>
<dbReference type="PROSITE" id="PS50987">
    <property type="entry name" value="HTH_ARSR_2"/>
    <property type="match status" value="1"/>
</dbReference>
<evidence type="ECO:0000256" key="2">
    <source>
        <dbReference type="ARBA" id="ARBA00023125"/>
    </source>
</evidence>
<dbReference type="InterPro" id="IPR001845">
    <property type="entry name" value="HTH_ArsR_DNA-bd_dom"/>
</dbReference>
<evidence type="ECO:0000313" key="6">
    <source>
        <dbReference type="Proteomes" id="UP000094487"/>
    </source>
</evidence>
<dbReference type="InterPro" id="IPR011991">
    <property type="entry name" value="ArsR-like_HTH"/>
</dbReference>
<protein>
    <recommendedName>
        <fullName evidence="4">HTH arsR-type domain-containing protein</fullName>
    </recommendedName>
</protein>
<dbReference type="Proteomes" id="UP000094487">
    <property type="component" value="Unassembled WGS sequence"/>
</dbReference>
<dbReference type="SMART" id="SM00418">
    <property type="entry name" value="HTH_ARSR"/>
    <property type="match status" value="1"/>
</dbReference>
<dbReference type="InterPro" id="IPR036390">
    <property type="entry name" value="WH_DNA-bd_sf"/>
</dbReference>
<dbReference type="EMBL" id="MDDS01000022">
    <property type="protein sequence ID" value="ODP37960.1"/>
    <property type="molecule type" value="Genomic_DNA"/>
</dbReference>
<comment type="caution">
    <text evidence="5">The sequence shown here is derived from an EMBL/GenBank/DDBJ whole genome shotgun (WGS) entry which is preliminary data.</text>
</comment>
<dbReference type="PANTHER" id="PTHR43132:SF2">
    <property type="entry name" value="ARSENICAL RESISTANCE OPERON REPRESSOR ARSR-RELATED"/>
    <property type="match status" value="1"/>
</dbReference>
<dbReference type="InterPro" id="IPR051011">
    <property type="entry name" value="Metal_resp_trans_reg"/>
</dbReference>
<feature type="domain" description="HTH arsR-type" evidence="4">
    <location>
        <begin position="1"/>
        <end position="94"/>
    </location>
</feature>
<evidence type="ECO:0000256" key="1">
    <source>
        <dbReference type="ARBA" id="ARBA00023015"/>
    </source>
</evidence>
<keyword evidence="3" id="KW-0804">Transcription</keyword>
<keyword evidence="1" id="KW-0805">Transcription regulation</keyword>
<dbReference type="Pfam" id="PF12840">
    <property type="entry name" value="HTH_20"/>
    <property type="match status" value="1"/>
</dbReference>
<dbReference type="GO" id="GO:0003700">
    <property type="term" value="F:DNA-binding transcription factor activity"/>
    <property type="evidence" value="ECO:0007669"/>
    <property type="project" value="InterPro"/>
</dbReference>
<keyword evidence="6" id="KW-1185">Reference proteome</keyword>
<organism evidence="5 6">
    <name type="scientific">Sphingomonas turrisvirgatae</name>
    <dbReference type="NCBI Taxonomy" id="1888892"/>
    <lineage>
        <taxon>Bacteria</taxon>
        <taxon>Pseudomonadati</taxon>
        <taxon>Pseudomonadota</taxon>
        <taxon>Alphaproteobacteria</taxon>
        <taxon>Sphingomonadales</taxon>
        <taxon>Sphingomonadaceae</taxon>
        <taxon>Sphingomonas</taxon>
    </lineage>
</organism>
<dbReference type="SUPFAM" id="SSF46785">
    <property type="entry name" value="Winged helix' DNA-binding domain"/>
    <property type="match status" value="1"/>
</dbReference>
<dbReference type="CDD" id="cd00090">
    <property type="entry name" value="HTH_ARSR"/>
    <property type="match status" value="1"/>
</dbReference>
<evidence type="ECO:0000259" key="4">
    <source>
        <dbReference type="PROSITE" id="PS50987"/>
    </source>
</evidence>
<evidence type="ECO:0000256" key="3">
    <source>
        <dbReference type="ARBA" id="ARBA00023163"/>
    </source>
</evidence>
<dbReference type="STRING" id="1888892.BFL28_16335"/>
<proteinExistence type="predicted"/>
<dbReference type="Gene3D" id="1.10.10.10">
    <property type="entry name" value="Winged helix-like DNA-binding domain superfamily/Winged helix DNA-binding domain"/>
    <property type="match status" value="1"/>
</dbReference>
<evidence type="ECO:0000313" key="5">
    <source>
        <dbReference type="EMBL" id="ODP37960.1"/>
    </source>
</evidence>
<sequence length="94" mass="10192">MDDMNAIAAMSALAQPTRLAMFRLLAEAGDAGLSSGEIARRLGVPINNLTSHLAILSRAGLVESVKTGRVVTSRARRQAIDELVRFLNDDCRHF</sequence>
<dbReference type="InterPro" id="IPR036388">
    <property type="entry name" value="WH-like_DNA-bd_sf"/>
</dbReference>
<dbReference type="AlphaFoldDB" id="A0A1E3LYT8"/>